<reference evidence="8" key="1">
    <citation type="submission" date="2020-05" db="EMBL/GenBank/DDBJ databases">
        <authorList>
            <person name="Chiriac C."/>
            <person name="Salcher M."/>
            <person name="Ghai R."/>
            <person name="Kavagutti S V."/>
        </authorList>
    </citation>
    <scope>NUCLEOTIDE SEQUENCE</scope>
</reference>
<evidence type="ECO:0000313" key="8">
    <source>
        <dbReference type="EMBL" id="CAB4933855.1"/>
    </source>
</evidence>
<evidence type="ECO:0000259" key="7">
    <source>
        <dbReference type="Pfam" id="PF03458"/>
    </source>
</evidence>
<keyword evidence="5 6" id="KW-0472">Membrane</keyword>
<keyword evidence="2" id="KW-1003">Cell membrane</keyword>
<keyword evidence="3 6" id="KW-0812">Transmembrane</keyword>
<organism evidence="8">
    <name type="scientific">freshwater metagenome</name>
    <dbReference type="NCBI Taxonomy" id="449393"/>
    <lineage>
        <taxon>unclassified sequences</taxon>
        <taxon>metagenomes</taxon>
        <taxon>ecological metagenomes</taxon>
    </lineage>
</organism>
<comment type="subcellular location">
    <subcellularLocation>
        <location evidence="1">Cell membrane</location>
        <topology evidence="1">Multi-pass membrane protein</topology>
    </subcellularLocation>
</comment>
<feature type="transmembrane region" description="Helical" evidence="6">
    <location>
        <begin position="197"/>
        <end position="216"/>
    </location>
</feature>
<evidence type="ECO:0000256" key="3">
    <source>
        <dbReference type="ARBA" id="ARBA00022692"/>
    </source>
</evidence>
<dbReference type="PANTHER" id="PTHR30506">
    <property type="entry name" value="INNER MEMBRANE PROTEIN"/>
    <property type="match status" value="1"/>
</dbReference>
<feature type="transmembrane region" description="Helical" evidence="6">
    <location>
        <begin position="80"/>
        <end position="101"/>
    </location>
</feature>
<gene>
    <name evidence="8" type="ORF">UFOPK3773_00414</name>
</gene>
<feature type="transmembrane region" description="Helical" evidence="6">
    <location>
        <begin position="138"/>
        <end position="158"/>
    </location>
</feature>
<feature type="transmembrane region" description="Helical" evidence="6">
    <location>
        <begin position="113"/>
        <end position="132"/>
    </location>
</feature>
<feature type="domain" description="Glycine transporter" evidence="7">
    <location>
        <begin position="113"/>
        <end position="187"/>
    </location>
</feature>
<evidence type="ECO:0000256" key="4">
    <source>
        <dbReference type="ARBA" id="ARBA00022989"/>
    </source>
</evidence>
<protein>
    <submittedName>
        <fullName evidence="8">Unannotated protein</fullName>
    </submittedName>
</protein>
<evidence type="ECO:0000256" key="6">
    <source>
        <dbReference type="SAM" id="Phobius"/>
    </source>
</evidence>
<name>A0A6J7ISR6_9ZZZZ</name>
<dbReference type="Pfam" id="PF03458">
    <property type="entry name" value="Gly_transporter"/>
    <property type="match status" value="2"/>
</dbReference>
<dbReference type="PANTHER" id="PTHR30506:SF3">
    <property type="entry name" value="UPF0126 INNER MEMBRANE PROTEIN YADS-RELATED"/>
    <property type="match status" value="1"/>
</dbReference>
<evidence type="ECO:0000256" key="1">
    <source>
        <dbReference type="ARBA" id="ARBA00004651"/>
    </source>
</evidence>
<feature type="domain" description="Glycine transporter" evidence="7">
    <location>
        <begin position="29"/>
        <end position="99"/>
    </location>
</feature>
<keyword evidence="4 6" id="KW-1133">Transmembrane helix</keyword>
<evidence type="ECO:0000256" key="2">
    <source>
        <dbReference type="ARBA" id="ARBA00022475"/>
    </source>
</evidence>
<dbReference type="GO" id="GO:0005886">
    <property type="term" value="C:plasma membrane"/>
    <property type="evidence" value="ECO:0007669"/>
    <property type="project" value="UniProtKB-SubCell"/>
</dbReference>
<dbReference type="EMBL" id="CAFBNF010000026">
    <property type="protein sequence ID" value="CAB4933855.1"/>
    <property type="molecule type" value="Genomic_DNA"/>
</dbReference>
<evidence type="ECO:0000256" key="5">
    <source>
        <dbReference type="ARBA" id="ARBA00023136"/>
    </source>
</evidence>
<sequence>MNVVIELVGLVPAALATPSTVISLPGPIEAIACTTGALSGALHASRKRLDLTGVMVVAICTGVGGGAIRDVLLDSGLPSFLVSPTLLLYALLAAAIGTVFGTLVHQFQPMMEVIDALLIGVWVVIGVQKSLLDGLTPVTALFVGVVACIGGGVLRDVLCRDRPEVFRPGTFYAVAALAAATAYLVLASARAPEWACVVATIVVAAGLRGASTWLGWRTTKAGSLMPMTSLPERPR</sequence>
<accession>A0A6J7ISR6</accession>
<dbReference type="InterPro" id="IPR005115">
    <property type="entry name" value="Gly_transporter"/>
</dbReference>
<feature type="transmembrane region" description="Helical" evidence="6">
    <location>
        <begin position="170"/>
        <end position="191"/>
    </location>
</feature>
<proteinExistence type="predicted"/>
<dbReference type="AlphaFoldDB" id="A0A6J7ISR6"/>
<feature type="transmembrane region" description="Helical" evidence="6">
    <location>
        <begin position="51"/>
        <end position="68"/>
    </location>
</feature>